<sequence>MNVLLWILQIALALMIGMAGVVKVITPRVQLTEKMSFTQHATDGQVKALGAVEVLGALGLILPAATGILPWLTPLAAVGIAVIMAGAIVTHVVAREFPNAVVNLVLLAVSLFVAVERFGSYRF</sequence>
<keyword evidence="2 5" id="KW-0812">Transmembrane</keyword>
<feature type="transmembrane region" description="Helical" evidence="5">
    <location>
        <begin position="100"/>
        <end position="119"/>
    </location>
</feature>
<evidence type="ECO:0000256" key="2">
    <source>
        <dbReference type="ARBA" id="ARBA00022692"/>
    </source>
</evidence>
<comment type="caution">
    <text evidence="6">The sequence shown here is derived from an EMBL/GenBank/DDBJ whole genome shotgun (WGS) entry which is preliminary data.</text>
</comment>
<evidence type="ECO:0000256" key="5">
    <source>
        <dbReference type="SAM" id="Phobius"/>
    </source>
</evidence>
<evidence type="ECO:0008006" key="8">
    <source>
        <dbReference type="Google" id="ProtNLM"/>
    </source>
</evidence>
<evidence type="ECO:0000313" key="7">
    <source>
        <dbReference type="Proteomes" id="UP000017048"/>
    </source>
</evidence>
<reference evidence="6 7" key="1">
    <citation type="journal article" date="2014" name="BMC Genomics">
        <title>Genome based analysis of type-I polyketide synthase and nonribosomal peptide synthetase gene clusters in seven strains of five representative Nocardia species.</title>
        <authorList>
            <person name="Komaki H."/>
            <person name="Ichikawa N."/>
            <person name="Hosoyama A."/>
            <person name="Takahashi-Nakaguchi A."/>
            <person name="Matsuzawa T."/>
            <person name="Suzuki K."/>
            <person name="Fujita N."/>
            <person name="Gonoi T."/>
        </authorList>
    </citation>
    <scope>NUCLEOTIDE SEQUENCE [LARGE SCALE GENOMIC DNA]</scope>
    <source>
        <strain evidence="6 7">NBRC 15531</strain>
    </source>
</reference>
<dbReference type="Proteomes" id="UP000017048">
    <property type="component" value="Unassembled WGS sequence"/>
</dbReference>
<comment type="subcellular location">
    <subcellularLocation>
        <location evidence="1">Membrane</location>
        <topology evidence="1">Multi-pass membrane protein</topology>
    </subcellularLocation>
</comment>
<evidence type="ECO:0000256" key="1">
    <source>
        <dbReference type="ARBA" id="ARBA00004141"/>
    </source>
</evidence>
<evidence type="ECO:0000313" key="6">
    <source>
        <dbReference type="EMBL" id="GAD86954.1"/>
    </source>
</evidence>
<feature type="transmembrane region" description="Helical" evidence="5">
    <location>
        <begin position="46"/>
        <end position="65"/>
    </location>
</feature>
<feature type="transmembrane region" description="Helical" evidence="5">
    <location>
        <begin position="6"/>
        <end position="25"/>
    </location>
</feature>
<dbReference type="EMBL" id="BAFO02000034">
    <property type="protein sequence ID" value="GAD86954.1"/>
    <property type="molecule type" value="Genomic_DNA"/>
</dbReference>
<dbReference type="InterPro" id="IPR032808">
    <property type="entry name" value="DoxX"/>
</dbReference>
<gene>
    <name evidence="6" type="ORF">NCAST_34_00810</name>
</gene>
<feature type="transmembrane region" description="Helical" evidence="5">
    <location>
        <begin position="71"/>
        <end position="93"/>
    </location>
</feature>
<dbReference type="AlphaFoldDB" id="U5EPC6"/>
<proteinExistence type="predicted"/>
<evidence type="ECO:0000256" key="3">
    <source>
        <dbReference type="ARBA" id="ARBA00022989"/>
    </source>
</evidence>
<keyword evidence="7" id="KW-1185">Reference proteome</keyword>
<accession>U5EPC6</accession>
<name>U5EPC6_NOCAS</name>
<dbReference type="eggNOG" id="ENOG5032SPK">
    <property type="taxonomic scope" value="Bacteria"/>
</dbReference>
<dbReference type="OrthoDB" id="3482063at2"/>
<evidence type="ECO:0000256" key="4">
    <source>
        <dbReference type="ARBA" id="ARBA00023136"/>
    </source>
</evidence>
<protein>
    <recommendedName>
        <fullName evidence="8">DoxX family protein</fullName>
    </recommendedName>
</protein>
<keyword evidence="4 5" id="KW-0472">Membrane</keyword>
<keyword evidence="3 5" id="KW-1133">Transmembrane helix</keyword>
<organism evidence="6 7">
    <name type="scientific">Nocardia asteroides NBRC 15531</name>
    <dbReference type="NCBI Taxonomy" id="1110697"/>
    <lineage>
        <taxon>Bacteria</taxon>
        <taxon>Bacillati</taxon>
        <taxon>Actinomycetota</taxon>
        <taxon>Actinomycetes</taxon>
        <taxon>Mycobacteriales</taxon>
        <taxon>Nocardiaceae</taxon>
        <taxon>Nocardia</taxon>
    </lineage>
</organism>
<dbReference type="GO" id="GO:0016020">
    <property type="term" value="C:membrane"/>
    <property type="evidence" value="ECO:0007669"/>
    <property type="project" value="UniProtKB-SubCell"/>
</dbReference>
<dbReference type="Pfam" id="PF13564">
    <property type="entry name" value="DoxX_2"/>
    <property type="match status" value="1"/>
</dbReference>